<evidence type="ECO:0000313" key="2">
    <source>
        <dbReference type="EMBL" id="PRC93421.1"/>
    </source>
</evidence>
<dbReference type="InterPro" id="IPR025979">
    <property type="entry name" value="ChrR-like_cupin_dom"/>
</dbReference>
<evidence type="ECO:0000259" key="1">
    <source>
        <dbReference type="Pfam" id="PF12973"/>
    </source>
</evidence>
<name>A0A2S9H0B7_9BURK</name>
<feature type="domain" description="ChrR-like cupin" evidence="1">
    <location>
        <begin position="117"/>
        <end position="216"/>
    </location>
</feature>
<dbReference type="Proteomes" id="UP000237839">
    <property type="component" value="Unassembled WGS sequence"/>
</dbReference>
<reference evidence="2 3" key="1">
    <citation type="submission" date="2018-02" db="EMBL/GenBank/DDBJ databases">
        <title>Solimicrobium silvestre gen. nov., sp. nov., isolated from alpine forest soil.</title>
        <authorList>
            <person name="Margesin R."/>
            <person name="Albuquerque L."/>
            <person name="Zhang D.-C."/>
            <person name="Froufe H.J.C."/>
            <person name="Severino R."/>
            <person name="Roxo I."/>
            <person name="Egas C."/>
            <person name="Da Costa M.S."/>
        </authorList>
    </citation>
    <scope>NUCLEOTIDE SEQUENCE [LARGE SCALE GENOMIC DNA]</scope>
    <source>
        <strain evidence="2 3">S20-91</strain>
    </source>
</reference>
<proteinExistence type="predicted"/>
<keyword evidence="3" id="KW-1185">Reference proteome</keyword>
<dbReference type="InterPro" id="IPR014710">
    <property type="entry name" value="RmlC-like_jellyroll"/>
</dbReference>
<dbReference type="OrthoDB" id="9801227at2"/>
<feature type="domain" description="ChrR-like cupin" evidence="1">
    <location>
        <begin position="9"/>
        <end position="111"/>
    </location>
</feature>
<comment type="caution">
    <text evidence="2">The sequence shown here is derived from an EMBL/GenBank/DDBJ whole genome shotgun (WGS) entry which is preliminary data.</text>
</comment>
<sequence length="219" mass="24255">MKLNADQSKRVVLYSEQLPWVASPVPGIERRLLARDGAEQAKATSIVRYEAGAVFTPHAHPQGEEVVVLEGMFEDEHGSYPTGTYIKNPPGSVHTPKSTDGCVLFVKLRHLDDDDLERVVVRPANQQWHPGMVKGLKVAALDQFGTSHTALVRWAPGTYFSKHQHYGGEEILVLEGTFQDEYGSYPTGTWIRSPHLSAHQPYSESGCLILVKVGHLMDS</sequence>
<evidence type="ECO:0000313" key="3">
    <source>
        <dbReference type="Proteomes" id="UP000237839"/>
    </source>
</evidence>
<dbReference type="RefSeq" id="WP_105531472.1">
    <property type="nucleotide sequence ID" value="NZ_PUGF01000007.1"/>
</dbReference>
<dbReference type="CDD" id="cd20303">
    <property type="entry name" value="cupin_ChrR_1"/>
    <property type="match status" value="2"/>
</dbReference>
<dbReference type="SUPFAM" id="SSF51182">
    <property type="entry name" value="RmlC-like cupins"/>
    <property type="match status" value="2"/>
</dbReference>
<gene>
    <name evidence="2" type="ORF">S2091_1808</name>
</gene>
<organism evidence="2 3">
    <name type="scientific">Solimicrobium silvestre</name>
    <dbReference type="NCBI Taxonomy" id="2099400"/>
    <lineage>
        <taxon>Bacteria</taxon>
        <taxon>Pseudomonadati</taxon>
        <taxon>Pseudomonadota</taxon>
        <taxon>Betaproteobacteria</taxon>
        <taxon>Burkholderiales</taxon>
        <taxon>Oxalobacteraceae</taxon>
        <taxon>Solimicrobium</taxon>
    </lineage>
</organism>
<dbReference type="InterPro" id="IPR011051">
    <property type="entry name" value="RmlC_Cupin_sf"/>
</dbReference>
<dbReference type="EMBL" id="PUGF01000007">
    <property type="protein sequence ID" value="PRC93421.1"/>
    <property type="molecule type" value="Genomic_DNA"/>
</dbReference>
<dbReference type="Pfam" id="PF12973">
    <property type="entry name" value="Cupin_7"/>
    <property type="match status" value="2"/>
</dbReference>
<dbReference type="AlphaFoldDB" id="A0A2S9H0B7"/>
<accession>A0A2S9H0B7</accession>
<protein>
    <submittedName>
        <fullName evidence="2">Transcriptional activator</fullName>
    </submittedName>
</protein>
<dbReference type="Gene3D" id="2.60.120.10">
    <property type="entry name" value="Jelly Rolls"/>
    <property type="match status" value="2"/>
</dbReference>